<name>A0A559JB15_9BACL</name>
<evidence type="ECO:0000256" key="1">
    <source>
        <dbReference type="ARBA" id="ARBA00007637"/>
    </source>
</evidence>
<dbReference type="Pfam" id="PF01370">
    <property type="entry name" value="Epimerase"/>
    <property type="match status" value="1"/>
</dbReference>
<comment type="similarity">
    <text evidence="1">Belongs to the NAD(P)-dependent epimerase/dehydratase family.</text>
</comment>
<reference evidence="3 4" key="1">
    <citation type="submission" date="2019-07" db="EMBL/GenBank/DDBJ databases">
        <authorList>
            <person name="Kim J."/>
        </authorList>
    </citation>
    <scope>NUCLEOTIDE SEQUENCE [LARGE SCALE GENOMIC DNA]</scope>
    <source>
        <strain evidence="3 4">G13</strain>
    </source>
</reference>
<dbReference type="EMBL" id="VNJJ01000013">
    <property type="protein sequence ID" value="TVX97066.1"/>
    <property type="molecule type" value="Genomic_DNA"/>
</dbReference>
<dbReference type="Gene3D" id="3.40.50.720">
    <property type="entry name" value="NAD(P)-binding Rossmann-like Domain"/>
    <property type="match status" value="1"/>
</dbReference>
<accession>A0A559JB15</accession>
<feature type="domain" description="NAD-dependent epimerase/dehydratase" evidence="2">
    <location>
        <begin position="3"/>
        <end position="210"/>
    </location>
</feature>
<dbReference type="PANTHER" id="PTHR43000">
    <property type="entry name" value="DTDP-D-GLUCOSE 4,6-DEHYDRATASE-RELATED"/>
    <property type="match status" value="1"/>
</dbReference>
<dbReference type="InterPro" id="IPR001509">
    <property type="entry name" value="Epimerase_deHydtase"/>
</dbReference>
<keyword evidence="4" id="KW-1185">Reference proteome</keyword>
<dbReference type="AlphaFoldDB" id="A0A559JB15"/>
<dbReference type="Proteomes" id="UP000316330">
    <property type="component" value="Unassembled WGS sequence"/>
</dbReference>
<comment type="caution">
    <text evidence="3">The sequence shown here is derived from an EMBL/GenBank/DDBJ whole genome shotgun (WGS) entry which is preliminary data.</text>
</comment>
<sequence>MNILVTGATGFLGSYLIKALLQKDHNIAIVKRSFSNLSRVGEILHAVKSFDVDLTSISEIVEQFNPHAVIHLATNYGKNGASTSEVFNDNIIFPLQIMENLQPGTYFINTDTYFNNNNSYKYSYLNSYCLSKKYFLETAQSYIASKQLVLINARLEHIYGPLDDPSKFTMNIIRQLYDNQSPIALTLGEQRRDFIYVDDVVSAYLNIIESLPSLSGNYSEFQIGTGDTCSIRHFVELSKELCASTSELLFGKLPYRENEILTSEANISSLVGLGWRPRVDLKEGIIRMVNQLDRQKVVVADE</sequence>
<proteinExistence type="inferred from homology"/>
<dbReference type="SUPFAM" id="SSF51735">
    <property type="entry name" value="NAD(P)-binding Rossmann-fold domains"/>
    <property type="match status" value="1"/>
</dbReference>
<evidence type="ECO:0000313" key="3">
    <source>
        <dbReference type="EMBL" id="TVX97066.1"/>
    </source>
</evidence>
<organism evidence="3 4">
    <name type="scientific">Cohnella terricola</name>
    <dbReference type="NCBI Taxonomy" id="1289167"/>
    <lineage>
        <taxon>Bacteria</taxon>
        <taxon>Bacillati</taxon>
        <taxon>Bacillota</taxon>
        <taxon>Bacilli</taxon>
        <taxon>Bacillales</taxon>
        <taxon>Paenibacillaceae</taxon>
        <taxon>Cohnella</taxon>
    </lineage>
</organism>
<evidence type="ECO:0000259" key="2">
    <source>
        <dbReference type="Pfam" id="PF01370"/>
    </source>
</evidence>
<dbReference type="OrthoDB" id="9771073at2"/>
<protein>
    <submittedName>
        <fullName evidence="3">NAD(P)-dependent oxidoreductase</fullName>
    </submittedName>
</protein>
<gene>
    <name evidence="3" type="ORF">FPZ45_19080</name>
</gene>
<evidence type="ECO:0000313" key="4">
    <source>
        <dbReference type="Proteomes" id="UP000316330"/>
    </source>
</evidence>
<dbReference type="InterPro" id="IPR036291">
    <property type="entry name" value="NAD(P)-bd_dom_sf"/>
</dbReference>
<dbReference type="RefSeq" id="WP_144705436.1">
    <property type="nucleotide sequence ID" value="NZ_VNJJ01000013.1"/>
</dbReference>